<dbReference type="Pfam" id="PF00656">
    <property type="entry name" value="Peptidase_C14"/>
    <property type="match status" value="1"/>
</dbReference>
<dbReference type="PANTHER" id="PTHR48104:SF30">
    <property type="entry name" value="METACASPASE-1"/>
    <property type="match status" value="1"/>
</dbReference>
<accession>A0ABQ0GHW5</accession>
<name>A0ABQ0GHW5_9PEZI</name>
<dbReference type="EMBL" id="BAAFSV010000004">
    <property type="protein sequence ID" value="GAB1317145.1"/>
    <property type="molecule type" value="Genomic_DNA"/>
</dbReference>
<dbReference type="Proteomes" id="UP001628179">
    <property type="component" value="Unassembled WGS sequence"/>
</dbReference>
<dbReference type="GeneID" id="98178098"/>
<gene>
    <name evidence="4" type="ORF">MFIFM68171_07355</name>
</gene>
<comment type="similarity">
    <text evidence="1">Belongs to the peptidase C14B family.</text>
</comment>
<comment type="caution">
    <text evidence="4">The sequence shown here is derived from an EMBL/GenBank/DDBJ whole genome shotgun (WGS) entry which is preliminary data.</text>
</comment>
<proteinExistence type="inferred from homology"/>
<sequence length="662" mass="73886">MADTASEKWALLIAVDRYSDEVNDKRNLLGAVRDVEHTATFLRTGLGIPSDHITLLKATNDPTRHCEHLAALPTRVAVVAALRDLAMRSKPGDFAYIHYSGHGDRVPTKYPDLKGGCPYDEILCTLEEDIRDVEFGHLLDELADKGLVLCVVLDCCYAGGTMRLDHQAKIRCRSIASGSASMPRDNHQCPPERHPRNATPPDTWFYRQRAYNIFAACQPHEAAQEWTADDGQVYGAMTYHLLQSLKSLQHATEPVTYRLVQEVLEAKCKSKFKQQPMHLGDGSRVLFGSMRASAFGLANLVASVVETQGESVTLNKGLASMILPGDRFRIYDPAQMSMGFLRVDAQAAAEAVTTAVTELRCRAALVNENTGTLQRVEIGWFAQLSSRVKAATVNFILPESKQKWAHYSALRHLQQDCHLFAVSPIRLTVQINASDRGANLTAELDETGAFRFRDWQGHPMAHVPALRTMSSSFNTEWAIFLLQHLCVYQLVASVKCQTSSYTVRYEMEVLEDVVDESDTESLAAWRIRFKNMDSRVLYVTMLNLGPAYGVHQIFPDDGASSMAVEPGEEIPPFIIDMKVPPLLRTASSDPDFTMRDVIKVFVTTEQANFSHYRMPDLRGLDEVDECATVLRSVTRNGRLLLSPPVRTCKIEEREIITTGKHG</sequence>
<feature type="compositionally biased region" description="Basic and acidic residues" evidence="2">
    <location>
        <begin position="184"/>
        <end position="195"/>
    </location>
</feature>
<evidence type="ECO:0000259" key="3">
    <source>
        <dbReference type="Pfam" id="PF00656"/>
    </source>
</evidence>
<feature type="domain" description="Peptidase C14 caspase" evidence="3">
    <location>
        <begin position="8"/>
        <end position="277"/>
    </location>
</feature>
<evidence type="ECO:0000256" key="2">
    <source>
        <dbReference type="SAM" id="MobiDB-lite"/>
    </source>
</evidence>
<organism evidence="4 5">
    <name type="scientific">Madurella fahalii</name>
    <dbReference type="NCBI Taxonomy" id="1157608"/>
    <lineage>
        <taxon>Eukaryota</taxon>
        <taxon>Fungi</taxon>
        <taxon>Dikarya</taxon>
        <taxon>Ascomycota</taxon>
        <taxon>Pezizomycotina</taxon>
        <taxon>Sordariomycetes</taxon>
        <taxon>Sordariomycetidae</taxon>
        <taxon>Sordariales</taxon>
        <taxon>Sordariales incertae sedis</taxon>
        <taxon>Madurella</taxon>
    </lineage>
</organism>
<reference evidence="4 5" key="1">
    <citation type="submission" date="2024-09" db="EMBL/GenBank/DDBJ databases">
        <title>Itraconazole resistance in Madurella fahalii resulting from another homologue of gene encoding cytochrome P450 14-alpha sterol demethylase (CYP51).</title>
        <authorList>
            <person name="Yoshioka I."/>
            <person name="Fahal A.H."/>
            <person name="Kaneko S."/>
            <person name="Yaguchi T."/>
        </authorList>
    </citation>
    <scope>NUCLEOTIDE SEQUENCE [LARGE SCALE GENOMIC DNA]</scope>
    <source>
        <strain evidence="4 5">IFM 68171</strain>
    </source>
</reference>
<evidence type="ECO:0000313" key="5">
    <source>
        <dbReference type="Proteomes" id="UP001628179"/>
    </source>
</evidence>
<evidence type="ECO:0000256" key="1">
    <source>
        <dbReference type="ARBA" id="ARBA00009005"/>
    </source>
</evidence>
<dbReference type="RefSeq" id="XP_070918876.1">
    <property type="nucleotide sequence ID" value="XM_071062775.1"/>
</dbReference>
<protein>
    <recommendedName>
        <fullName evidence="3">Peptidase C14 caspase domain-containing protein</fullName>
    </recommendedName>
</protein>
<dbReference type="InterPro" id="IPR011600">
    <property type="entry name" value="Pept_C14_caspase"/>
</dbReference>
<feature type="region of interest" description="Disordered" evidence="2">
    <location>
        <begin position="178"/>
        <end position="199"/>
    </location>
</feature>
<dbReference type="Gene3D" id="3.40.50.1460">
    <property type="match status" value="1"/>
</dbReference>
<evidence type="ECO:0000313" key="4">
    <source>
        <dbReference type="EMBL" id="GAB1317145.1"/>
    </source>
</evidence>
<dbReference type="InterPro" id="IPR050452">
    <property type="entry name" value="Metacaspase"/>
</dbReference>
<dbReference type="PANTHER" id="PTHR48104">
    <property type="entry name" value="METACASPASE-4"/>
    <property type="match status" value="1"/>
</dbReference>
<keyword evidence="5" id="KW-1185">Reference proteome</keyword>